<name>A0ABD3V349_SINWO</name>
<gene>
    <name evidence="2" type="ORF">ACJMK2_014185</name>
</gene>
<protein>
    <submittedName>
        <fullName evidence="2">Uncharacterized protein</fullName>
    </submittedName>
</protein>
<keyword evidence="3" id="KW-1185">Reference proteome</keyword>
<dbReference type="AlphaFoldDB" id="A0ABD3V349"/>
<accession>A0ABD3V349</accession>
<comment type="caution">
    <text evidence="2">The sequence shown here is derived from an EMBL/GenBank/DDBJ whole genome shotgun (WGS) entry which is preliminary data.</text>
</comment>
<evidence type="ECO:0000256" key="1">
    <source>
        <dbReference type="SAM" id="SignalP"/>
    </source>
</evidence>
<proteinExistence type="predicted"/>
<sequence>MTSLNCLVVAIGVVSVQATSIFRHLMSDALERITENDHRNFDGRNDMITDLVRNQFHVLLEKNASPSFTCMHEACKFCEYGFCFIAAYQSESDNFLVEGTFLGESAFRTTFNVKPWRDCASVDLILSVEVCKTIHKLRIMNGRICADLDVESGHLFNTKFTELCI</sequence>
<evidence type="ECO:0000313" key="2">
    <source>
        <dbReference type="EMBL" id="KAL3854950.1"/>
    </source>
</evidence>
<feature type="signal peptide" evidence="1">
    <location>
        <begin position="1"/>
        <end position="18"/>
    </location>
</feature>
<reference evidence="2 3" key="1">
    <citation type="submission" date="2024-11" db="EMBL/GenBank/DDBJ databases">
        <title>Chromosome-level genome assembly of the freshwater bivalve Anodonta woodiana.</title>
        <authorList>
            <person name="Chen X."/>
        </authorList>
    </citation>
    <scope>NUCLEOTIDE SEQUENCE [LARGE SCALE GENOMIC DNA]</scope>
    <source>
        <strain evidence="2">MN2024</strain>
        <tissue evidence="2">Gills</tissue>
    </source>
</reference>
<dbReference type="Proteomes" id="UP001634394">
    <property type="component" value="Unassembled WGS sequence"/>
</dbReference>
<feature type="chain" id="PRO_5044853694" evidence="1">
    <location>
        <begin position="19"/>
        <end position="165"/>
    </location>
</feature>
<keyword evidence="1" id="KW-0732">Signal</keyword>
<dbReference type="EMBL" id="JBJQND010000014">
    <property type="protein sequence ID" value="KAL3854950.1"/>
    <property type="molecule type" value="Genomic_DNA"/>
</dbReference>
<evidence type="ECO:0000313" key="3">
    <source>
        <dbReference type="Proteomes" id="UP001634394"/>
    </source>
</evidence>
<organism evidence="2 3">
    <name type="scientific">Sinanodonta woodiana</name>
    <name type="common">Chinese pond mussel</name>
    <name type="synonym">Anodonta woodiana</name>
    <dbReference type="NCBI Taxonomy" id="1069815"/>
    <lineage>
        <taxon>Eukaryota</taxon>
        <taxon>Metazoa</taxon>
        <taxon>Spiralia</taxon>
        <taxon>Lophotrochozoa</taxon>
        <taxon>Mollusca</taxon>
        <taxon>Bivalvia</taxon>
        <taxon>Autobranchia</taxon>
        <taxon>Heteroconchia</taxon>
        <taxon>Palaeoheterodonta</taxon>
        <taxon>Unionida</taxon>
        <taxon>Unionoidea</taxon>
        <taxon>Unionidae</taxon>
        <taxon>Unioninae</taxon>
        <taxon>Sinanodonta</taxon>
    </lineage>
</organism>